<comment type="caution">
    <text evidence="1">The sequence shown here is derived from an EMBL/GenBank/DDBJ whole genome shotgun (WGS) entry which is preliminary data.</text>
</comment>
<dbReference type="EMBL" id="BMAO01032294">
    <property type="protein sequence ID" value="GFQ81215.1"/>
    <property type="molecule type" value="Genomic_DNA"/>
</dbReference>
<proteinExistence type="predicted"/>
<organism evidence="1 2">
    <name type="scientific">Trichonephila clavata</name>
    <name type="common">Joro spider</name>
    <name type="synonym">Nephila clavata</name>
    <dbReference type="NCBI Taxonomy" id="2740835"/>
    <lineage>
        <taxon>Eukaryota</taxon>
        <taxon>Metazoa</taxon>
        <taxon>Ecdysozoa</taxon>
        <taxon>Arthropoda</taxon>
        <taxon>Chelicerata</taxon>
        <taxon>Arachnida</taxon>
        <taxon>Araneae</taxon>
        <taxon>Araneomorphae</taxon>
        <taxon>Entelegynae</taxon>
        <taxon>Araneoidea</taxon>
        <taxon>Nephilidae</taxon>
        <taxon>Trichonephila</taxon>
    </lineage>
</organism>
<evidence type="ECO:0000313" key="1">
    <source>
        <dbReference type="EMBL" id="GFQ81215.1"/>
    </source>
</evidence>
<evidence type="ECO:0000313" key="2">
    <source>
        <dbReference type="Proteomes" id="UP000887116"/>
    </source>
</evidence>
<accession>A0A8X6KNC1</accession>
<sequence>MKQAQGCRFIYRVISLDFNITNAPNFKTQAQEDILNYLVSLLDKLIIIFVLKTYQKARPQIIAPDNASLVRSGLRTQKSGRHGPRYQDHLAIAAKTIYGLKYYI</sequence>
<reference evidence="1" key="1">
    <citation type="submission" date="2020-07" db="EMBL/GenBank/DDBJ databases">
        <title>Multicomponent nature underlies the extraordinary mechanical properties of spider dragline silk.</title>
        <authorList>
            <person name="Kono N."/>
            <person name="Nakamura H."/>
            <person name="Mori M."/>
            <person name="Yoshida Y."/>
            <person name="Ohtoshi R."/>
            <person name="Malay A.D."/>
            <person name="Moran D.A.P."/>
            <person name="Tomita M."/>
            <person name="Numata K."/>
            <person name="Arakawa K."/>
        </authorList>
    </citation>
    <scope>NUCLEOTIDE SEQUENCE</scope>
</reference>
<dbReference type="Proteomes" id="UP000887116">
    <property type="component" value="Unassembled WGS sequence"/>
</dbReference>
<dbReference type="AlphaFoldDB" id="A0A8X6KNC1"/>
<name>A0A8X6KNC1_TRICU</name>
<keyword evidence="2" id="KW-1185">Reference proteome</keyword>
<gene>
    <name evidence="1" type="ORF">TNCT_389961</name>
</gene>
<protein>
    <submittedName>
        <fullName evidence="1">Uncharacterized protein</fullName>
    </submittedName>
</protein>